<reference evidence="1 2" key="1">
    <citation type="journal article" date="2022" name="Front. Microbiol.">
        <title>High genomic differentiation and limited gene flow indicate recent cryptic speciation within the genus Laspinema (cyanobacteria).</title>
        <authorList>
            <person name="Stanojkovic A."/>
            <person name="Skoupy S."/>
            <person name="Skaloud P."/>
            <person name="Dvorak P."/>
        </authorList>
    </citation>
    <scope>NUCLEOTIDE SEQUENCE [LARGE SCALE GENOMIC DNA]</scope>
    <source>
        <strain evidence="1 2">D3b</strain>
    </source>
</reference>
<protein>
    <submittedName>
        <fullName evidence="1">Uncharacterized protein</fullName>
    </submittedName>
</protein>
<sequence length="75" mass="8369">MGIQTVPLMPFFPSAVQHLWGLNRWQQSSKTSIELIWLSQGLNGKRHHPGGGMGPLEGSVLTLPSLNRLGFRLQY</sequence>
<name>A0ABT2NFT3_9CYAN</name>
<comment type="caution">
    <text evidence="1">The sequence shown here is derived from an EMBL/GenBank/DDBJ whole genome shotgun (WGS) entry which is preliminary data.</text>
</comment>
<keyword evidence="2" id="KW-1185">Reference proteome</keyword>
<evidence type="ECO:0000313" key="2">
    <source>
        <dbReference type="Proteomes" id="UP001525961"/>
    </source>
</evidence>
<dbReference type="Proteomes" id="UP001525961">
    <property type="component" value="Unassembled WGS sequence"/>
</dbReference>
<dbReference type="RefSeq" id="WP_261237722.1">
    <property type="nucleotide sequence ID" value="NZ_JAMXFA010000075.1"/>
</dbReference>
<gene>
    <name evidence="1" type="ORF">NG792_27975</name>
</gene>
<dbReference type="EMBL" id="JAMXFA010000075">
    <property type="protein sequence ID" value="MCT7981565.1"/>
    <property type="molecule type" value="Genomic_DNA"/>
</dbReference>
<organism evidence="1 2">
    <name type="scientific">Laspinema olomoucense D3b</name>
    <dbReference type="NCBI Taxonomy" id="2953688"/>
    <lineage>
        <taxon>Bacteria</taxon>
        <taxon>Bacillati</taxon>
        <taxon>Cyanobacteriota</taxon>
        <taxon>Cyanophyceae</taxon>
        <taxon>Oscillatoriophycideae</taxon>
        <taxon>Oscillatoriales</taxon>
        <taxon>Laspinemataceae</taxon>
        <taxon>Laspinema</taxon>
        <taxon>Laspinema olomoucense</taxon>
    </lineage>
</organism>
<accession>A0ABT2NFT3</accession>
<evidence type="ECO:0000313" key="1">
    <source>
        <dbReference type="EMBL" id="MCT7981565.1"/>
    </source>
</evidence>
<proteinExistence type="predicted"/>